<protein>
    <submittedName>
        <fullName evidence="13">Diacylglycerol kinase family lipid kinase</fullName>
    </submittedName>
</protein>
<organism evidence="13 14">
    <name type="scientific">Candidatus Gallibacteroides avistercoris</name>
    <dbReference type="NCBI Taxonomy" id="2840833"/>
    <lineage>
        <taxon>Bacteria</taxon>
        <taxon>Pseudomonadati</taxon>
        <taxon>Bacteroidota</taxon>
        <taxon>Bacteroidia</taxon>
        <taxon>Bacteroidales</taxon>
        <taxon>Bacteroidaceae</taxon>
        <taxon>Bacteroidaceae incertae sedis</taxon>
        <taxon>Candidatus Gallibacteroides</taxon>
    </lineage>
</organism>
<dbReference type="NCBIfam" id="TIGR00147">
    <property type="entry name" value="YegS/Rv2252/BmrU family lipid kinase"/>
    <property type="match status" value="1"/>
</dbReference>
<evidence type="ECO:0000256" key="2">
    <source>
        <dbReference type="ARBA" id="ARBA00022516"/>
    </source>
</evidence>
<dbReference type="GO" id="GO:0046872">
    <property type="term" value="F:metal ion binding"/>
    <property type="evidence" value="ECO:0007669"/>
    <property type="project" value="UniProtKB-KW"/>
</dbReference>
<dbReference type="InterPro" id="IPR050187">
    <property type="entry name" value="Lipid_Phosphate_FormReg"/>
</dbReference>
<evidence type="ECO:0000256" key="8">
    <source>
        <dbReference type="ARBA" id="ARBA00022842"/>
    </source>
</evidence>
<evidence type="ECO:0000256" key="9">
    <source>
        <dbReference type="ARBA" id="ARBA00023098"/>
    </source>
</evidence>
<keyword evidence="11" id="KW-1208">Phospholipid metabolism</keyword>
<dbReference type="InterPro" id="IPR001206">
    <property type="entry name" value="Diacylglycerol_kinase_cat_dom"/>
</dbReference>
<dbReference type="InterPro" id="IPR017438">
    <property type="entry name" value="ATP-NAD_kinase_N"/>
</dbReference>
<accession>A0A9D1M6X4</accession>
<keyword evidence="3" id="KW-0808">Transferase</keyword>
<dbReference type="GO" id="GO:0005524">
    <property type="term" value="F:ATP binding"/>
    <property type="evidence" value="ECO:0007669"/>
    <property type="project" value="UniProtKB-KW"/>
</dbReference>
<reference evidence="13" key="1">
    <citation type="submission" date="2020-10" db="EMBL/GenBank/DDBJ databases">
        <authorList>
            <person name="Gilroy R."/>
        </authorList>
    </citation>
    <scope>NUCLEOTIDE SEQUENCE</scope>
    <source>
        <strain evidence="13">CHK158-818</strain>
    </source>
</reference>
<reference evidence="13" key="2">
    <citation type="journal article" date="2021" name="PeerJ">
        <title>Extensive microbial diversity within the chicken gut microbiome revealed by metagenomics and culture.</title>
        <authorList>
            <person name="Gilroy R."/>
            <person name="Ravi A."/>
            <person name="Getino M."/>
            <person name="Pursley I."/>
            <person name="Horton D.L."/>
            <person name="Alikhan N.F."/>
            <person name="Baker D."/>
            <person name="Gharbi K."/>
            <person name="Hall N."/>
            <person name="Watson M."/>
            <person name="Adriaenssens E.M."/>
            <person name="Foster-Nyarko E."/>
            <person name="Jarju S."/>
            <person name="Secka A."/>
            <person name="Antonio M."/>
            <person name="Oren A."/>
            <person name="Chaudhuri R.R."/>
            <person name="La Ragione R."/>
            <person name="Hildebrand F."/>
            <person name="Pallen M.J."/>
        </authorList>
    </citation>
    <scope>NUCLEOTIDE SEQUENCE</scope>
    <source>
        <strain evidence="13">CHK158-818</strain>
    </source>
</reference>
<evidence type="ECO:0000256" key="6">
    <source>
        <dbReference type="ARBA" id="ARBA00022777"/>
    </source>
</evidence>
<evidence type="ECO:0000256" key="10">
    <source>
        <dbReference type="ARBA" id="ARBA00023209"/>
    </source>
</evidence>
<gene>
    <name evidence="13" type="ORF">IAB03_04240</name>
</gene>
<proteinExistence type="predicted"/>
<dbReference type="Proteomes" id="UP000824112">
    <property type="component" value="Unassembled WGS sequence"/>
</dbReference>
<dbReference type="PROSITE" id="PS50146">
    <property type="entry name" value="DAGK"/>
    <property type="match status" value="1"/>
</dbReference>
<name>A0A9D1M6X4_9BACT</name>
<dbReference type="InterPro" id="IPR005218">
    <property type="entry name" value="Diacylglycerol/lipid_kinase"/>
</dbReference>
<dbReference type="AlphaFoldDB" id="A0A9D1M6X4"/>
<evidence type="ECO:0000256" key="11">
    <source>
        <dbReference type="ARBA" id="ARBA00023264"/>
    </source>
</evidence>
<keyword evidence="8" id="KW-0460">Magnesium</keyword>
<evidence type="ECO:0000256" key="7">
    <source>
        <dbReference type="ARBA" id="ARBA00022840"/>
    </source>
</evidence>
<evidence type="ECO:0000313" key="14">
    <source>
        <dbReference type="Proteomes" id="UP000824112"/>
    </source>
</evidence>
<evidence type="ECO:0000256" key="5">
    <source>
        <dbReference type="ARBA" id="ARBA00022741"/>
    </source>
</evidence>
<evidence type="ECO:0000256" key="3">
    <source>
        <dbReference type="ARBA" id="ARBA00022679"/>
    </source>
</evidence>
<comment type="caution">
    <text evidence="13">The sequence shown here is derived from an EMBL/GenBank/DDBJ whole genome shotgun (WGS) entry which is preliminary data.</text>
</comment>
<dbReference type="Gene3D" id="2.60.200.40">
    <property type="match status" value="1"/>
</dbReference>
<keyword evidence="2" id="KW-0444">Lipid biosynthesis</keyword>
<keyword evidence="6 13" id="KW-0418">Kinase</keyword>
<evidence type="ECO:0000313" key="13">
    <source>
        <dbReference type="EMBL" id="HIU55003.1"/>
    </source>
</evidence>
<feature type="domain" description="DAGKc" evidence="12">
    <location>
        <begin position="3"/>
        <end position="132"/>
    </location>
</feature>
<dbReference type="InterPro" id="IPR016064">
    <property type="entry name" value="NAD/diacylglycerol_kinase_sf"/>
</dbReference>
<dbReference type="GO" id="GO:0005886">
    <property type="term" value="C:plasma membrane"/>
    <property type="evidence" value="ECO:0007669"/>
    <property type="project" value="TreeGrafter"/>
</dbReference>
<dbReference type="InterPro" id="IPR045540">
    <property type="entry name" value="YegS/DAGK_C"/>
</dbReference>
<dbReference type="SUPFAM" id="SSF111331">
    <property type="entry name" value="NAD kinase/diacylglycerol kinase-like"/>
    <property type="match status" value="1"/>
</dbReference>
<dbReference type="EMBL" id="DVNA01000101">
    <property type="protein sequence ID" value="HIU55003.1"/>
    <property type="molecule type" value="Genomic_DNA"/>
</dbReference>
<evidence type="ECO:0000256" key="1">
    <source>
        <dbReference type="ARBA" id="ARBA00001946"/>
    </source>
</evidence>
<dbReference type="PANTHER" id="PTHR12358:SF106">
    <property type="entry name" value="LIPID KINASE YEGS"/>
    <property type="match status" value="1"/>
</dbReference>
<dbReference type="SMART" id="SM00046">
    <property type="entry name" value="DAGKc"/>
    <property type="match status" value="1"/>
</dbReference>
<keyword evidence="4" id="KW-0479">Metal-binding</keyword>
<dbReference type="Pfam" id="PF19279">
    <property type="entry name" value="YegS_C"/>
    <property type="match status" value="1"/>
</dbReference>
<dbReference type="GO" id="GO:0008654">
    <property type="term" value="P:phospholipid biosynthetic process"/>
    <property type="evidence" value="ECO:0007669"/>
    <property type="project" value="UniProtKB-KW"/>
</dbReference>
<keyword evidence="10" id="KW-0594">Phospholipid biosynthesis</keyword>
<evidence type="ECO:0000259" key="12">
    <source>
        <dbReference type="PROSITE" id="PS50146"/>
    </source>
</evidence>
<dbReference type="PANTHER" id="PTHR12358">
    <property type="entry name" value="SPHINGOSINE KINASE"/>
    <property type="match status" value="1"/>
</dbReference>
<dbReference type="GO" id="GO:0016301">
    <property type="term" value="F:kinase activity"/>
    <property type="evidence" value="ECO:0007669"/>
    <property type="project" value="UniProtKB-KW"/>
</dbReference>
<keyword evidence="5" id="KW-0547">Nucleotide-binding</keyword>
<evidence type="ECO:0000256" key="4">
    <source>
        <dbReference type="ARBA" id="ARBA00022723"/>
    </source>
</evidence>
<sequence length="323" mass="35561">MSVSKKKVLAIINPISGTKTKADIPQALRQEIDSNKFDLEIVYTQYGGHATVLSNQAVESRYAYVLSVGGDGTCNEIAKTLIHTDTVLGIIPTGSGNGLARHLDIPMKTQDAIKLVNAEHSVTVDYCRANEQVFFCTCGVGFDALVSLRFAKDKRRGGLTYVQKVIESYLRYKPETYELISEEGAIREKAFLIACANTSQYGNNAYIAPHANMQDGKIDITVVKPFPPLEVGTLAIQLFTKTIDRNTNIKTFESSKVTIVRERPGVMHLDGEPVEMPDKIDIRCISGGLKVLVPNRKRKPSIIEPIQTAILDQIDGVKHELGI</sequence>
<keyword evidence="9" id="KW-0443">Lipid metabolism</keyword>
<keyword evidence="7" id="KW-0067">ATP-binding</keyword>
<dbReference type="Pfam" id="PF00781">
    <property type="entry name" value="DAGK_cat"/>
    <property type="match status" value="1"/>
</dbReference>
<dbReference type="Gene3D" id="3.40.50.10330">
    <property type="entry name" value="Probable inorganic polyphosphate/atp-NAD kinase, domain 1"/>
    <property type="match status" value="1"/>
</dbReference>
<comment type="cofactor">
    <cofactor evidence="1">
        <name>Mg(2+)</name>
        <dbReference type="ChEBI" id="CHEBI:18420"/>
    </cofactor>
</comment>